<dbReference type="InterPro" id="IPR007627">
    <property type="entry name" value="RNA_pol_sigma70_r2"/>
</dbReference>
<evidence type="ECO:0000259" key="6">
    <source>
        <dbReference type="Pfam" id="PF04542"/>
    </source>
</evidence>
<dbReference type="InterPro" id="IPR013249">
    <property type="entry name" value="RNA_pol_sigma70_r4_t2"/>
</dbReference>
<name>S3IT16_9ENTR</name>
<gene>
    <name evidence="8" type="ORF">HMPREF0201_02178</name>
</gene>
<evidence type="ECO:0000259" key="7">
    <source>
        <dbReference type="Pfam" id="PF08281"/>
    </source>
</evidence>
<dbReference type="Pfam" id="PF04542">
    <property type="entry name" value="Sigma70_r2"/>
    <property type="match status" value="1"/>
</dbReference>
<proteinExistence type="inferred from homology"/>
<evidence type="ECO:0000256" key="3">
    <source>
        <dbReference type="ARBA" id="ARBA00023082"/>
    </source>
</evidence>
<dbReference type="SUPFAM" id="SSF88659">
    <property type="entry name" value="Sigma3 and sigma4 domains of RNA polymerase sigma factors"/>
    <property type="match status" value="1"/>
</dbReference>
<dbReference type="GO" id="GO:0006352">
    <property type="term" value="P:DNA-templated transcription initiation"/>
    <property type="evidence" value="ECO:0007669"/>
    <property type="project" value="InterPro"/>
</dbReference>
<dbReference type="OrthoDB" id="9784272at2"/>
<comment type="caution">
    <text evidence="8">The sequence shown here is derived from an EMBL/GenBank/DDBJ whole genome shotgun (WGS) entry which is preliminary data.</text>
</comment>
<reference evidence="8 9" key="1">
    <citation type="submission" date="2013-04" db="EMBL/GenBank/DDBJ databases">
        <authorList>
            <person name="Weinstock G."/>
            <person name="Sodergren E."/>
            <person name="Lobos E.A."/>
            <person name="Fulton L."/>
            <person name="Fulton R."/>
            <person name="Courtney L."/>
            <person name="Fronick C."/>
            <person name="O'Laughlin M."/>
            <person name="Godfrey J."/>
            <person name="Wilson R.M."/>
            <person name="Miner T."/>
            <person name="Farmer C."/>
            <person name="Delehaunty K."/>
            <person name="Cordes M."/>
            <person name="Minx P."/>
            <person name="Tomlinson C."/>
            <person name="Chen J."/>
            <person name="Wollam A."/>
            <person name="Pepin K.H."/>
            <person name="Palsikar V.B."/>
            <person name="Zhang X."/>
            <person name="Suruliraj S."/>
            <person name="Perna N.T."/>
            <person name="Plunkett G."/>
            <person name="Warren W."/>
            <person name="Mitreva M."/>
            <person name="Mardis E.R."/>
            <person name="Wilson R.K."/>
        </authorList>
    </citation>
    <scope>NUCLEOTIDE SEQUENCE [LARGE SCALE GENOMIC DNA]</scope>
    <source>
        <strain evidence="8 9">DSM 4568</strain>
    </source>
</reference>
<dbReference type="InterPro" id="IPR013324">
    <property type="entry name" value="RNA_pol_sigma_r3/r4-like"/>
</dbReference>
<evidence type="ECO:0000313" key="8">
    <source>
        <dbReference type="EMBL" id="EPF16943.1"/>
    </source>
</evidence>
<dbReference type="PATRIC" id="fig|566551.4.peg.2003"/>
<dbReference type="PANTHER" id="PTHR43133:SF8">
    <property type="entry name" value="RNA POLYMERASE SIGMA FACTOR HI_1459-RELATED"/>
    <property type="match status" value="1"/>
</dbReference>
<dbReference type="HOGENOM" id="CLU_047691_12_0_6"/>
<dbReference type="Gene3D" id="1.10.1740.10">
    <property type="match status" value="1"/>
</dbReference>
<feature type="domain" description="RNA polymerase sigma factor 70 region 4 type 2" evidence="7">
    <location>
        <begin position="121"/>
        <end position="161"/>
    </location>
</feature>
<keyword evidence="2" id="KW-0805">Transcription regulation</keyword>
<evidence type="ECO:0000256" key="4">
    <source>
        <dbReference type="ARBA" id="ARBA00023125"/>
    </source>
</evidence>
<dbReference type="Gene3D" id="1.10.10.10">
    <property type="entry name" value="Winged helix-like DNA-binding domain superfamily/Winged helix DNA-binding domain"/>
    <property type="match status" value="1"/>
</dbReference>
<dbReference type="SUPFAM" id="SSF88946">
    <property type="entry name" value="Sigma2 domain of RNA polymerase sigma factors"/>
    <property type="match status" value="1"/>
</dbReference>
<dbReference type="InterPro" id="IPR014284">
    <property type="entry name" value="RNA_pol_sigma-70_dom"/>
</dbReference>
<sequence length="187" mass="21222">MKAATAGDSLLASALNGCRTRLKAFIRGRTAVREDADDILQEISYQLMRVDQPVENVAAWLFRAARNEMTDRARKKRELPLTAYFGGGDEGDDYPEDELAETLFGVPQTPEDEYLKQLLWEELNAALSELPAAQREVFEKTELQGYSFKELAEETGDSVQALLSRKHKTVLYLRMRLRDLYDELAGD</sequence>
<dbReference type="GO" id="GO:0016987">
    <property type="term" value="F:sigma factor activity"/>
    <property type="evidence" value="ECO:0007669"/>
    <property type="project" value="UniProtKB-KW"/>
</dbReference>
<dbReference type="RefSeq" id="WP_016536481.1">
    <property type="nucleotide sequence ID" value="NZ_KE161030.1"/>
</dbReference>
<dbReference type="AlphaFoldDB" id="S3IT16"/>
<evidence type="ECO:0000256" key="2">
    <source>
        <dbReference type="ARBA" id="ARBA00023015"/>
    </source>
</evidence>
<protein>
    <submittedName>
        <fullName evidence="8">Sigma-70 region 2</fullName>
    </submittedName>
</protein>
<dbReference type="InterPro" id="IPR036388">
    <property type="entry name" value="WH-like_DNA-bd_sf"/>
</dbReference>
<organism evidence="8 9">
    <name type="scientific">Cedecea davisae DSM 4568</name>
    <dbReference type="NCBI Taxonomy" id="566551"/>
    <lineage>
        <taxon>Bacteria</taxon>
        <taxon>Pseudomonadati</taxon>
        <taxon>Pseudomonadota</taxon>
        <taxon>Gammaproteobacteria</taxon>
        <taxon>Enterobacterales</taxon>
        <taxon>Enterobacteriaceae</taxon>
        <taxon>Cedecea</taxon>
    </lineage>
</organism>
<evidence type="ECO:0000256" key="5">
    <source>
        <dbReference type="ARBA" id="ARBA00023163"/>
    </source>
</evidence>
<comment type="similarity">
    <text evidence="1">Belongs to the sigma-70 factor family. ECF subfamily.</text>
</comment>
<dbReference type="PANTHER" id="PTHR43133">
    <property type="entry name" value="RNA POLYMERASE ECF-TYPE SIGMA FACTO"/>
    <property type="match status" value="1"/>
</dbReference>
<evidence type="ECO:0000256" key="1">
    <source>
        <dbReference type="ARBA" id="ARBA00010641"/>
    </source>
</evidence>
<keyword evidence="3" id="KW-0731">Sigma factor</keyword>
<accession>S3IT16</accession>
<dbReference type="Proteomes" id="UP000014585">
    <property type="component" value="Unassembled WGS sequence"/>
</dbReference>
<dbReference type="EMBL" id="ATDT01000020">
    <property type="protein sequence ID" value="EPF16943.1"/>
    <property type="molecule type" value="Genomic_DNA"/>
</dbReference>
<dbReference type="Pfam" id="PF08281">
    <property type="entry name" value="Sigma70_r4_2"/>
    <property type="match status" value="1"/>
</dbReference>
<keyword evidence="5" id="KW-0804">Transcription</keyword>
<dbReference type="NCBIfam" id="TIGR02937">
    <property type="entry name" value="sigma70-ECF"/>
    <property type="match status" value="1"/>
</dbReference>
<dbReference type="STRING" id="566551.HMPREF0201_02178"/>
<evidence type="ECO:0000313" key="9">
    <source>
        <dbReference type="Proteomes" id="UP000014585"/>
    </source>
</evidence>
<feature type="domain" description="RNA polymerase sigma-70 region 2" evidence="6">
    <location>
        <begin position="19"/>
        <end position="77"/>
    </location>
</feature>
<dbReference type="InterPro" id="IPR039425">
    <property type="entry name" value="RNA_pol_sigma-70-like"/>
</dbReference>
<dbReference type="GO" id="GO:0003677">
    <property type="term" value="F:DNA binding"/>
    <property type="evidence" value="ECO:0007669"/>
    <property type="project" value="UniProtKB-KW"/>
</dbReference>
<dbReference type="InterPro" id="IPR013325">
    <property type="entry name" value="RNA_pol_sigma_r2"/>
</dbReference>
<keyword evidence="4" id="KW-0238">DNA-binding</keyword>